<reference evidence="2 3" key="1">
    <citation type="submission" date="2024-12" db="EMBL/GenBank/DDBJ databases">
        <title>The coexistence of Mycolicibacterium septicum and Mycolicibacterium nivoides in clinical samples.</title>
        <authorList>
            <person name="Wang C."/>
            <person name="Feng Y."/>
            <person name="Zong Z."/>
        </authorList>
    </citation>
    <scope>NUCLEOTIDE SEQUENCE [LARGE SCALE GENOMIC DNA]</scope>
    <source>
        <strain evidence="2 3">120310</strain>
    </source>
</reference>
<organism evidence="2 3">
    <name type="scientific">Mycolicibacterium septicum</name>
    <dbReference type="NCBI Taxonomy" id="98668"/>
    <lineage>
        <taxon>Bacteria</taxon>
        <taxon>Bacillati</taxon>
        <taxon>Actinomycetota</taxon>
        <taxon>Actinomycetes</taxon>
        <taxon>Mycobacteriales</taxon>
        <taxon>Mycobacteriaceae</taxon>
        <taxon>Mycolicibacterium</taxon>
    </lineage>
</organism>
<accession>A0ABW9LZ81</accession>
<evidence type="ECO:0000259" key="1">
    <source>
        <dbReference type="Pfam" id="PF24831"/>
    </source>
</evidence>
<evidence type="ECO:0000313" key="2">
    <source>
        <dbReference type="EMBL" id="MFN6553160.1"/>
    </source>
</evidence>
<protein>
    <recommendedName>
        <fullName evidence="1">DUF7715 domain-containing protein</fullName>
    </recommendedName>
</protein>
<dbReference type="Pfam" id="PF24831">
    <property type="entry name" value="DUF7715"/>
    <property type="match status" value="1"/>
</dbReference>
<name>A0ABW9LZ81_9MYCO</name>
<gene>
    <name evidence="2" type="ORF">ACK4CP_22405</name>
</gene>
<dbReference type="Proteomes" id="UP001635817">
    <property type="component" value="Unassembled WGS sequence"/>
</dbReference>
<dbReference type="RefSeq" id="WP_409551513.1">
    <property type="nucleotide sequence ID" value="NZ_JBKBDE010000008.1"/>
</dbReference>
<sequence>MKVLVAKRPSRPLATTDRWSATEGEVVVAPFVCGDAECGCDVVHQGITSHGYSTLAAVGEASAGPVDLIAACRTHLAASPWAGVVNEPAELDLIAEDLIHDMFDAAAQHPVGTLLHMTFDRRRGSWGYRPLD</sequence>
<feature type="domain" description="DUF7715" evidence="1">
    <location>
        <begin position="1"/>
        <end position="120"/>
    </location>
</feature>
<dbReference type="EMBL" id="JBKBDE010000008">
    <property type="protein sequence ID" value="MFN6553160.1"/>
    <property type="molecule type" value="Genomic_DNA"/>
</dbReference>
<dbReference type="InterPro" id="IPR056132">
    <property type="entry name" value="DUF7715"/>
</dbReference>
<comment type="caution">
    <text evidence="2">The sequence shown here is derived from an EMBL/GenBank/DDBJ whole genome shotgun (WGS) entry which is preliminary data.</text>
</comment>
<evidence type="ECO:0000313" key="3">
    <source>
        <dbReference type="Proteomes" id="UP001635817"/>
    </source>
</evidence>
<proteinExistence type="predicted"/>
<keyword evidence="3" id="KW-1185">Reference proteome</keyword>